<name>A0A0A9EW01_ARUDO</name>
<proteinExistence type="predicted"/>
<reference evidence="1" key="1">
    <citation type="submission" date="2014-09" db="EMBL/GenBank/DDBJ databases">
        <authorList>
            <person name="Magalhaes I.L.F."/>
            <person name="Oliveira U."/>
            <person name="Santos F.R."/>
            <person name="Vidigal T.H.D.A."/>
            <person name="Brescovit A.D."/>
            <person name="Santos A.J."/>
        </authorList>
    </citation>
    <scope>NUCLEOTIDE SEQUENCE</scope>
    <source>
        <tissue evidence="1">Shoot tissue taken approximately 20 cm above the soil surface</tissue>
    </source>
</reference>
<evidence type="ECO:0000313" key="1">
    <source>
        <dbReference type="EMBL" id="JAE04940.1"/>
    </source>
</evidence>
<protein>
    <submittedName>
        <fullName evidence="1">Uncharacterized protein</fullName>
    </submittedName>
</protein>
<sequence length="59" mass="6917">MTCLILSCNFLKVQIYFYTNFCPPVILPYFIKQFSYIGHFRQVSTSAVLFVPSALNIYR</sequence>
<dbReference type="EMBL" id="GBRH01192956">
    <property type="protein sequence ID" value="JAE04940.1"/>
    <property type="molecule type" value="Transcribed_RNA"/>
</dbReference>
<reference evidence="1" key="2">
    <citation type="journal article" date="2015" name="Data Brief">
        <title>Shoot transcriptome of the giant reed, Arundo donax.</title>
        <authorList>
            <person name="Barrero R.A."/>
            <person name="Guerrero F.D."/>
            <person name="Moolhuijzen P."/>
            <person name="Goolsby J.A."/>
            <person name="Tidwell J."/>
            <person name="Bellgard S.E."/>
            <person name="Bellgard M.I."/>
        </authorList>
    </citation>
    <scope>NUCLEOTIDE SEQUENCE</scope>
    <source>
        <tissue evidence="1">Shoot tissue taken approximately 20 cm above the soil surface</tissue>
    </source>
</reference>
<organism evidence="1">
    <name type="scientific">Arundo donax</name>
    <name type="common">Giant reed</name>
    <name type="synonym">Donax arundinaceus</name>
    <dbReference type="NCBI Taxonomy" id="35708"/>
    <lineage>
        <taxon>Eukaryota</taxon>
        <taxon>Viridiplantae</taxon>
        <taxon>Streptophyta</taxon>
        <taxon>Embryophyta</taxon>
        <taxon>Tracheophyta</taxon>
        <taxon>Spermatophyta</taxon>
        <taxon>Magnoliopsida</taxon>
        <taxon>Liliopsida</taxon>
        <taxon>Poales</taxon>
        <taxon>Poaceae</taxon>
        <taxon>PACMAD clade</taxon>
        <taxon>Arundinoideae</taxon>
        <taxon>Arundineae</taxon>
        <taxon>Arundo</taxon>
    </lineage>
</organism>
<dbReference type="AlphaFoldDB" id="A0A0A9EW01"/>
<accession>A0A0A9EW01</accession>